<dbReference type="Proteomes" id="UP000642819">
    <property type="component" value="Unassembled WGS sequence"/>
</dbReference>
<feature type="signal peptide" evidence="7">
    <location>
        <begin position="1"/>
        <end position="26"/>
    </location>
</feature>
<dbReference type="Gene3D" id="3.40.50.200">
    <property type="entry name" value="Peptidase S8/S53 domain"/>
    <property type="match status" value="2"/>
</dbReference>
<comment type="similarity">
    <text evidence="1 5 6">Belongs to the peptidase S8 family.</text>
</comment>
<organism evidence="9 10">
    <name type="scientific">Zhihengliuella salsuginis</name>
    <dbReference type="NCBI Taxonomy" id="578222"/>
    <lineage>
        <taxon>Bacteria</taxon>
        <taxon>Bacillati</taxon>
        <taxon>Actinomycetota</taxon>
        <taxon>Actinomycetes</taxon>
        <taxon>Micrococcales</taxon>
        <taxon>Micrococcaceae</taxon>
        <taxon>Zhihengliuella</taxon>
    </lineage>
</organism>
<dbReference type="RefSeq" id="WP_189348397.1">
    <property type="nucleotide sequence ID" value="NZ_BMXK01000001.1"/>
</dbReference>
<dbReference type="InterPro" id="IPR000209">
    <property type="entry name" value="Peptidase_S8/S53_dom"/>
</dbReference>
<evidence type="ECO:0000256" key="2">
    <source>
        <dbReference type="ARBA" id="ARBA00022670"/>
    </source>
</evidence>
<evidence type="ECO:0000256" key="1">
    <source>
        <dbReference type="ARBA" id="ARBA00011073"/>
    </source>
</evidence>
<feature type="domain" description="Peptidase S8/S53" evidence="8">
    <location>
        <begin position="184"/>
        <end position="655"/>
    </location>
</feature>
<feature type="active site" description="Charge relay system" evidence="5">
    <location>
        <position position="620"/>
    </location>
</feature>
<feature type="active site" description="Charge relay system" evidence="5">
    <location>
        <position position="272"/>
    </location>
</feature>
<dbReference type="PROSITE" id="PS00137">
    <property type="entry name" value="SUBTILASE_HIS"/>
    <property type="match status" value="1"/>
</dbReference>
<dbReference type="InterPro" id="IPR036852">
    <property type="entry name" value="Peptidase_S8/S53_dom_sf"/>
</dbReference>
<dbReference type="InterPro" id="IPR034213">
    <property type="entry name" value="S8_Vpr-like"/>
</dbReference>
<keyword evidence="7" id="KW-0732">Signal</keyword>
<keyword evidence="2 5" id="KW-0645">Protease</keyword>
<evidence type="ECO:0000256" key="4">
    <source>
        <dbReference type="ARBA" id="ARBA00022825"/>
    </source>
</evidence>
<dbReference type="PANTHER" id="PTHR43806">
    <property type="entry name" value="PEPTIDASE S8"/>
    <property type="match status" value="1"/>
</dbReference>
<keyword evidence="4 5" id="KW-0720">Serine protease</keyword>
<dbReference type="SUPFAM" id="SSF52743">
    <property type="entry name" value="Subtilisin-like"/>
    <property type="match status" value="1"/>
</dbReference>
<dbReference type="InterPro" id="IPR050131">
    <property type="entry name" value="Peptidase_S8_subtilisin-like"/>
</dbReference>
<dbReference type="PROSITE" id="PS00138">
    <property type="entry name" value="SUBTILASE_SER"/>
    <property type="match status" value="1"/>
</dbReference>
<gene>
    <name evidence="9" type="ORF">GCM10008096_03840</name>
</gene>
<name>A0ABQ3GBD8_9MICC</name>
<evidence type="ECO:0000256" key="6">
    <source>
        <dbReference type="RuleBase" id="RU003355"/>
    </source>
</evidence>
<evidence type="ECO:0000256" key="3">
    <source>
        <dbReference type="ARBA" id="ARBA00022801"/>
    </source>
</evidence>
<dbReference type="InterPro" id="IPR023828">
    <property type="entry name" value="Peptidase_S8_Ser-AS"/>
</dbReference>
<sequence length="1095" mass="110664">MSNSHRYRLSRAVVATSAGLALAATAALPAAATTSSEPLAEAFSGTSLSGTDLKVSPSLASADGEVSVYVQFAGDGAYEQTQPESVTKGNGKPVKAKDKVKKVRKDIEAKGRSAAAQAAADVIYTTTNTLPGVALRGNAKKLRTLADRDDVVKVSAISPKKPSNSGAVVDTRALNAWQDLGQTGEGVKIAVLDTGVDYTHAGFGGPGTREAYDAAQASTELPAADSGLLDAEKFIGGWDLTGDDYNADPSADTYQPVPNPDPNPLDCATAGHGSHVAGSAAAYGVNADGSTFDGDYSSLTAAQVAEMKVGPGSAPLAEVIGIRVFGCAGSSAVVGQALDYVLDPNGDGDFSDRADVVNMSLGSDHSPVDDPENDIVDSLSELGILSVVASGNASDVTNVGGSPGNAASALTVANSVGSTVTLDGAEILAPAASAGRAAGQYSVNFDYSAASAEQLTGTVTMAPADNRFGCDAWPDGTDLGGSWVWIQWEEDGSFPCGSATRFDNIEAAGGAGVVLDSPRLVFSSGIAGNATIPGIQLNKTHSDALRADAEAGTLEVQLSQDLIGSTKAASGALDTLNPSSSRGVHGSDGIVKPDVAAPGTLIGSVGVAAGDGAAVMSGTSMATPHVAGLAALVYGSGDFTSNEVKSRLMNTATADVIAGNGEVFGPNRVGSGRVLGDAALQTPAIAYATEAPEATSLVFGVIELGTETYTATKSVTVENQSDADATYAVSYAPSSEIPGATYTLSTDEVSVPAGGTAEFEVTLTVDPAQFAKTMDPTLDSAQSGLARQWIADATGRIELASPEAPTLRVPVQAAPKPVADMAAGKKAKVRDGETTIPLSGRGVDAGEGAQNITSLVSAFELGATSDVLADTTAAGVAEMDLAYVGANSDAAAVGAADGLLNFGIATHEDWAHLAGGTEIEVQIDVDNDGAADFATYTTRFDGVDLDIASTVDVSTGESVDAWAVNVVMGDTDSNLFDSNVATLPVSLAALGIEGDAEISYRVATYSYYNTDDSGNIIPVDTTEWIGYNPVNPDVSFAGEGDGLLFADLPGTALQAEVATEGAGKKGSGKQKPSGSALLLHHHNASGDRAEVVEFK</sequence>
<protein>
    <submittedName>
        <fullName evidence="9">Peptidase S8</fullName>
    </submittedName>
</protein>
<dbReference type="PRINTS" id="PR00723">
    <property type="entry name" value="SUBTILISIN"/>
</dbReference>
<evidence type="ECO:0000259" key="8">
    <source>
        <dbReference type="Pfam" id="PF00082"/>
    </source>
</evidence>
<evidence type="ECO:0000256" key="5">
    <source>
        <dbReference type="PROSITE-ProRule" id="PRU01240"/>
    </source>
</evidence>
<dbReference type="CDD" id="cd07474">
    <property type="entry name" value="Peptidases_S8_subtilisin_Vpr-like"/>
    <property type="match status" value="1"/>
</dbReference>
<accession>A0ABQ3GBD8</accession>
<dbReference type="Gene3D" id="2.60.40.10">
    <property type="entry name" value="Immunoglobulins"/>
    <property type="match status" value="1"/>
</dbReference>
<dbReference type="PANTHER" id="PTHR43806:SF11">
    <property type="entry name" value="CEREVISIN-RELATED"/>
    <property type="match status" value="1"/>
</dbReference>
<evidence type="ECO:0000313" key="10">
    <source>
        <dbReference type="Proteomes" id="UP000642819"/>
    </source>
</evidence>
<evidence type="ECO:0000313" key="9">
    <source>
        <dbReference type="EMBL" id="GHD00478.1"/>
    </source>
</evidence>
<dbReference type="InterPro" id="IPR023827">
    <property type="entry name" value="Peptidase_S8_Asp-AS"/>
</dbReference>
<keyword evidence="3 5" id="KW-0378">Hydrolase</keyword>
<feature type="active site" description="Charge relay system" evidence="5">
    <location>
        <position position="193"/>
    </location>
</feature>
<reference evidence="10" key="1">
    <citation type="journal article" date="2019" name="Int. J. Syst. Evol. Microbiol.">
        <title>The Global Catalogue of Microorganisms (GCM) 10K type strain sequencing project: providing services to taxonomists for standard genome sequencing and annotation.</title>
        <authorList>
            <consortium name="The Broad Institute Genomics Platform"/>
            <consortium name="The Broad Institute Genome Sequencing Center for Infectious Disease"/>
            <person name="Wu L."/>
            <person name="Ma J."/>
        </authorList>
    </citation>
    <scope>NUCLEOTIDE SEQUENCE [LARGE SCALE GENOMIC DNA]</scope>
    <source>
        <strain evidence="10">KCTC 19466</strain>
    </source>
</reference>
<dbReference type="PROSITE" id="PS51892">
    <property type="entry name" value="SUBTILASE"/>
    <property type="match status" value="1"/>
</dbReference>
<dbReference type="InterPro" id="IPR013783">
    <property type="entry name" value="Ig-like_fold"/>
</dbReference>
<keyword evidence="10" id="KW-1185">Reference proteome</keyword>
<dbReference type="PROSITE" id="PS00136">
    <property type="entry name" value="SUBTILASE_ASP"/>
    <property type="match status" value="1"/>
</dbReference>
<dbReference type="InterPro" id="IPR022398">
    <property type="entry name" value="Peptidase_S8_His-AS"/>
</dbReference>
<evidence type="ECO:0000256" key="7">
    <source>
        <dbReference type="SAM" id="SignalP"/>
    </source>
</evidence>
<comment type="caution">
    <text evidence="9">The sequence shown here is derived from an EMBL/GenBank/DDBJ whole genome shotgun (WGS) entry which is preliminary data.</text>
</comment>
<dbReference type="InterPro" id="IPR015500">
    <property type="entry name" value="Peptidase_S8_subtilisin-rel"/>
</dbReference>
<dbReference type="Pfam" id="PF00082">
    <property type="entry name" value="Peptidase_S8"/>
    <property type="match status" value="1"/>
</dbReference>
<feature type="chain" id="PRO_5047203680" evidence="7">
    <location>
        <begin position="27"/>
        <end position="1095"/>
    </location>
</feature>
<proteinExistence type="inferred from homology"/>
<dbReference type="EMBL" id="BMXK01000001">
    <property type="protein sequence ID" value="GHD00478.1"/>
    <property type="molecule type" value="Genomic_DNA"/>
</dbReference>